<dbReference type="CDD" id="cd14742">
    <property type="entry name" value="PAAR_RHS"/>
    <property type="match status" value="1"/>
</dbReference>
<dbReference type="PANTHER" id="PTHR32305:SF15">
    <property type="entry name" value="PROTEIN RHSA-RELATED"/>
    <property type="match status" value="1"/>
</dbReference>
<dbReference type="SUPFAM" id="SSF69304">
    <property type="entry name" value="Tricorn protease N-terminal domain"/>
    <property type="match status" value="1"/>
</dbReference>
<dbReference type="InterPro" id="IPR045351">
    <property type="entry name" value="DUF6531"/>
</dbReference>
<organism evidence="5 6">
    <name type="scientific">Pseudomonas putida</name>
    <name type="common">Arthrobacter siderocapsulatus</name>
    <dbReference type="NCBI Taxonomy" id="303"/>
    <lineage>
        <taxon>Bacteria</taxon>
        <taxon>Pseudomonadati</taxon>
        <taxon>Pseudomonadota</taxon>
        <taxon>Gammaproteobacteria</taxon>
        <taxon>Pseudomonadales</taxon>
        <taxon>Pseudomonadaceae</taxon>
        <taxon>Pseudomonas</taxon>
    </lineage>
</organism>
<keyword evidence="2" id="KW-0812">Transmembrane</keyword>
<dbReference type="Gene3D" id="2.60.200.60">
    <property type="match status" value="1"/>
</dbReference>
<dbReference type="Pfam" id="PF20148">
    <property type="entry name" value="DUF6531"/>
    <property type="match status" value="1"/>
</dbReference>
<feature type="domain" description="Teneurin-like YD-shell" evidence="4">
    <location>
        <begin position="883"/>
        <end position="1308"/>
    </location>
</feature>
<keyword evidence="2" id="KW-1133">Transmembrane helix</keyword>
<feature type="domain" description="Teneurin-like YD-shell" evidence="4">
    <location>
        <begin position="723"/>
        <end position="844"/>
    </location>
</feature>
<accession>A0A1L5PUT8</accession>
<dbReference type="RefSeq" id="WP_075046101.1">
    <property type="nucleotide sequence ID" value="NZ_CP018743.1"/>
</dbReference>
<dbReference type="Gene3D" id="2.180.10.10">
    <property type="entry name" value="RHS repeat-associated core"/>
    <property type="match status" value="2"/>
</dbReference>
<evidence type="ECO:0000259" key="4">
    <source>
        <dbReference type="Pfam" id="PF25023"/>
    </source>
</evidence>
<dbReference type="Proteomes" id="UP000185146">
    <property type="component" value="Chromosome"/>
</dbReference>
<reference evidence="5 6" key="1">
    <citation type="submission" date="2016-12" db="EMBL/GenBank/DDBJ databases">
        <title>Draft Genome Sequence of Mercury Resistant Pseudomonas DRA525.</title>
        <authorList>
            <person name="Drace K.M."/>
        </authorList>
    </citation>
    <scope>NUCLEOTIDE SEQUENCE [LARGE SCALE GENOMIC DNA]</scope>
    <source>
        <strain evidence="5 6">DRA525</strain>
    </source>
</reference>
<keyword evidence="2" id="KW-0472">Membrane</keyword>
<dbReference type="NCBIfam" id="TIGR01643">
    <property type="entry name" value="YD_repeat_2x"/>
    <property type="match status" value="7"/>
</dbReference>
<keyword evidence="1" id="KW-0677">Repeat</keyword>
<dbReference type="EMBL" id="CP018743">
    <property type="protein sequence ID" value="APO83921.1"/>
    <property type="molecule type" value="Genomic_DNA"/>
</dbReference>
<proteinExistence type="predicted"/>
<dbReference type="InterPro" id="IPR031325">
    <property type="entry name" value="RHS_repeat"/>
</dbReference>
<name>A0A1L5PUT8_PSEPU</name>
<dbReference type="InterPro" id="IPR050708">
    <property type="entry name" value="T6SS_VgrG/RHS"/>
</dbReference>
<protein>
    <submittedName>
        <fullName evidence="5">Type IV secretion protein Rhs</fullName>
    </submittedName>
</protein>
<feature type="domain" description="DUF6531" evidence="3">
    <location>
        <begin position="297"/>
        <end position="376"/>
    </location>
</feature>
<dbReference type="PANTHER" id="PTHR32305">
    <property type="match status" value="1"/>
</dbReference>
<dbReference type="InterPro" id="IPR056823">
    <property type="entry name" value="TEN-like_YD-shell"/>
</dbReference>
<dbReference type="NCBIfam" id="TIGR03696">
    <property type="entry name" value="Rhs_assc_core"/>
    <property type="match status" value="1"/>
</dbReference>
<dbReference type="Pfam" id="PF05593">
    <property type="entry name" value="RHS_repeat"/>
    <property type="match status" value="2"/>
</dbReference>
<dbReference type="InterPro" id="IPR006530">
    <property type="entry name" value="YD"/>
</dbReference>
<evidence type="ECO:0000256" key="2">
    <source>
        <dbReference type="SAM" id="Phobius"/>
    </source>
</evidence>
<dbReference type="Pfam" id="PF05488">
    <property type="entry name" value="PAAR_motif"/>
    <property type="match status" value="1"/>
</dbReference>
<dbReference type="InterPro" id="IPR008727">
    <property type="entry name" value="PAAR_motif"/>
</dbReference>
<evidence type="ECO:0000313" key="6">
    <source>
        <dbReference type="Proteomes" id="UP000185146"/>
    </source>
</evidence>
<sequence length="1466" mass="165317">MSDALWAAREGDALMHTSMLADIVGGVLEIAATVAIGALATAAVAAAFGLTVATGGLGCFVLGAVVGLVVGVVMAKTGADTGLSRLCEGIGNFLFPPSVQANIISGSSNTRTNGKRAARAAGVVTGPPAPLAQAGAEAGEAKEETFLDMAKGFFSQMWRPTVATPAANTLPAPDDKVLCSKHPPMPPQYLAEGSSKVLINGHPACRSGDRSTCEAVIVDGGLVSNNVRIGGEPIVVREIRSGKTPGIGLAVTALMLLRGRGGKFYSKFGCMLLGGVSSFVSGQVTNAIVQATSGSPNPVHASTGAKILCGPDELDFSLQALLPLDWQRLYNSRDERREGLFGAGWSIEYEVFVQLHLDADGSERLSFTDEQARVIDMGYIARADAVFSAGEGLSVRRSQQDEILIEDIDKGLYRLFQPSPGKPGHWRLSAMGDRNDNRIYLDYDESGRLIRLRDTFDLVQVELHYAPQWPQRVARLERRHAEGDLQLLVSYQYDACGDLAAVYDSQGRLRRRFVYDEQRRLVEHENAAGLRCFYEWALTEDDWRVVHYRSSGGDEYQFEYDIPARTTRITDGLQRVSTRRWNAQYQITEYIDAVGATWRFEWDDERQLLAAVDPMEGRWQYFYDASGNLTQTVDPLGRSESTQWLEHWSLPRSTMDPAGNSWQYRYDPRGNCIGETDPQGNVTQYRYDHRGQPTEIIDPAGHSRTLRWSDLGLLLQETDCSGHITRYRYDRNGHLLSVTDALSERTEFEYDSDGLLLGVTRPDGTREGYRYDEAGRLTQAIDPAGGITAYRFDARGVLLQSSDPQGRTLGYQVDPYGRLLSLTNENGEHFYFRWDAANRLVREQFLDGTAREYRHDPLHNVVQVAYIPTPGNSSVEPIVHRLERDALGRLITKTTADGVTTYGYDELDNLTEVHFDDAAGNSETLQLCFDALGQLVEEHSGNGVLRHRYDELGNLCRTQLFDGRWINRMFYGSGHLHQINLDGHVINDYERDRLHREVQRTQGALLTHQEYDRNGRLRTRRCRPASQPVQLPAPFQQRFEYDPRDDLNRRVRQVAGRVQHDQIIQLDAGGRLMGSHDIANGNHETYRYDAAGNLLDATANAPVLHDRLLAYQDKRYRYDAFGRLVEKRSSRRGIQHFSYDAEHRLVEVRTRQAGRERSVRMRYDPLGRRVEKSEHDGAGQLLGQTRFAWDGLRLLQEQRHGQVSLYLYEGDGYEPLARIDGSGPNQQVLHFHNDLGGLPEWLTDEQGRVVWQASYLGWGSTLDESRQASCLQEQNLRFQGQYLDRETGLHYNTFRFYDPEVGRFTQPDPIGLSGGHQLYRYAPNPVTWVDPLGWLTLTGYTKGGIKRTTEAWRSRHGPASMRDHHMIPQEMWREDRDFRNQMKAAGIRNPKRYIDQQISRIPNAFHADIHAKGWNEDWKKWFNNNANFTKKDLQKQIKVMMRQYNVPKATRNHVRRYGKNGKGCGG</sequence>
<dbReference type="InterPro" id="IPR022385">
    <property type="entry name" value="Rhs_assc_core"/>
</dbReference>
<evidence type="ECO:0000256" key="1">
    <source>
        <dbReference type="ARBA" id="ARBA00022737"/>
    </source>
</evidence>
<evidence type="ECO:0000259" key="3">
    <source>
        <dbReference type="Pfam" id="PF20148"/>
    </source>
</evidence>
<feature type="transmembrane region" description="Helical" evidence="2">
    <location>
        <begin position="54"/>
        <end position="75"/>
    </location>
</feature>
<dbReference type="Pfam" id="PF25023">
    <property type="entry name" value="TEN_YD-shell"/>
    <property type="match status" value="2"/>
</dbReference>
<dbReference type="PRINTS" id="PR00394">
    <property type="entry name" value="RHSPROTEIN"/>
</dbReference>
<feature type="transmembrane region" description="Helical" evidence="2">
    <location>
        <begin position="20"/>
        <end position="48"/>
    </location>
</feature>
<evidence type="ECO:0000313" key="5">
    <source>
        <dbReference type="EMBL" id="APO83921.1"/>
    </source>
</evidence>
<gene>
    <name evidence="5" type="ORF">BL240_21760</name>
</gene>